<name>G9N6A6_HYPVG</name>
<gene>
    <name evidence="1" type="ORF">TRIVIDRAFT_131712</name>
</gene>
<evidence type="ECO:0000313" key="1">
    <source>
        <dbReference type="EMBL" id="EHK17668.1"/>
    </source>
</evidence>
<dbReference type="GeneID" id="25787534"/>
<dbReference type="InParanoid" id="G9N6A6"/>
<dbReference type="HOGENOM" id="CLU_1953927_0_0_1"/>
<dbReference type="OrthoDB" id="3796612at2759"/>
<protein>
    <submittedName>
        <fullName evidence="1">Uncharacterized protein</fullName>
    </submittedName>
</protein>
<comment type="caution">
    <text evidence="1">The sequence shown here is derived from an EMBL/GenBank/DDBJ whole genome shotgun (WGS) entry which is preliminary data.</text>
</comment>
<keyword evidence="2" id="KW-1185">Reference proteome</keyword>
<dbReference type="EMBL" id="ABDF02000088">
    <property type="protein sequence ID" value="EHK17668.1"/>
    <property type="molecule type" value="Genomic_DNA"/>
</dbReference>
<organism evidence="1 2">
    <name type="scientific">Hypocrea virens (strain Gv29-8 / FGSC 10586)</name>
    <name type="common">Gliocladium virens</name>
    <name type="synonym">Trichoderma virens</name>
    <dbReference type="NCBI Taxonomy" id="413071"/>
    <lineage>
        <taxon>Eukaryota</taxon>
        <taxon>Fungi</taxon>
        <taxon>Dikarya</taxon>
        <taxon>Ascomycota</taxon>
        <taxon>Pezizomycotina</taxon>
        <taxon>Sordariomycetes</taxon>
        <taxon>Hypocreomycetidae</taxon>
        <taxon>Hypocreales</taxon>
        <taxon>Hypocreaceae</taxon>
        <taxon>Trichoderma</taxon>
    </lineage>
</organism>
<dbReference type="eggNOG" id="ENOG502RJQD">
    <property type="taxonomic scope" value="Eukaryota"/>
</dbReference>
<dbReference type="VEuPathDB" id="FungiDB:TRIVIDRAFT_131712"/>
<accession>G9N6A6</accession>
<dbReference type="Proteomes" id="UP000007115">
    <property type="component" value="Unassembled WGS sequence"/>
</dbReference>
<proteinExistence type="predicted"/>
<feature type="non-terminal residue" evidence="1">
    <location>
        <position position="129"/>
    </location>
</feature>
<dbReference type="AlphaFoldDB" id="G9N6A6"/>
<sequence length="129" mass="14452">MQDFSIRLSPQDNKDVAFLLENAVRPFQPIETHRRLVTGHDQAGDESVNGSMPIVIHGNITSASEPYTLVIFDWHMKAGRSGKRFREVHIEVVFKAAGRRGDAEPIAAQCRSKGWDDSIWDPEVVDIAP</sequence>
<dbReference type="RefSeq" id="XP_013951866.1">
    <property type="nucleotide sequence ID" value="XM_014096391.1"/>
</dbReference>
<reference evidence="1 2" key="1">
    <citation type="journal article" date="2011" name="Genome Biol.">
        <title>Comparative genome sequence analysis underscores mycoparasitism as the ancestral life style of Trichoderma.</title>
        <authorList>
            <person name="Kubicek C.P."/>
            <person name="Herrera-Estrella A."/>
            <person name="Seidl-Seiboth V."/>
            <person name="Martinez D.A."/>
            <person name="Druzhinina I.S."/>
            <person name="Thon M."/>
            <person name="Zeilinger S."/>
            <person name="Casas-Flores S."/>
            <person name="Horwitz B.A."/>
            <person name="Mukherjee P.K."/>
            <person name="Mukherjee M."/>
            <person name="Kredics L."/>
            <person name="Alcaraz L.D."/>
            <person name="Aerts A."/>
            <person name="Antal Z."/>
            <person name="Atanasova L."/>
            <person name="Cervantes-Badillo M.G."/>
            <person name="Challacombe J."/>
            <person name="Chertkov O."/>
            <person name="McCluskey K."/>
            <person name="Coulpier F."/>
            <person name="Deshpande N."/>
            <person name="von Doehren H."/>
            <person name="Ebbole D.J."/>
            <person name="Esquivel-Naranjo E.U."/>
            <person name="Fekete E."/>
            <person name="Flipphi M."/>
            <person name="Glaser F."/>
            <person name="Gomez-Rodriguez E.Y."/>
            <person name="Gruber S."/>
            <person name="Han C."/>
            <person name="Henrissat B."/>
            <person name="Hermosa R."/>
            <person name="Hernandez-Onate M."/>
            <person name="Karaffa L."/>
            <person name="Kosti I."/>
            <person name="Le Crom S."/>
            <person name="Lindquist E."/>
            <person name="Lucas S."/>
            <person name="Luebeck M."/>
            <person name="Luebeck P.S."/>
            <person name="Margeot A."/>
            <person name="Metz B."/>
            <person name="Misra M."/>
            <person name="Nevalainen H."/>
            <person name="Omann M."/>
            <person name="Packer N."/>
            <person name="Perrone G."/>
            <person name="Uresti-Rivera E.E."/>
            <person name="Salamov A."/>
            <person name="Schmoll M."/>
            <person name="Seiboth B."/>
            <person name="Shapiro H."/>
            <person name="Sukno S."/>
            <person name="Tamayo-Ramos J.A."/>
            <person name="Tisch D."/>
            <person name="Wiest A."/>
            <person name="Wilkinson H.H."/>
            <person name="Zhang M."/>
            <person name="Coutinho P.M."/>
            <person name="Kenerley C.M."/>
            <person name="Monte E."/>
            <person name="Baker S.E."/>
            <person name="Grigoriev I.V."/>
        </authorList>
    </citation>
    <scope>NUCLEOTIDE SEQUENCE [LARGE SCALE GENOMIC DNA]</scope>
    <source>
        <strain evidence="2">Gv29-8 / FGSC 10586</strain>
    </source>
</reference>
<dbReference type="STRING" id="413071.G9N6A6"/>
<evidence type="ECO:0000313" key="2">
    <source>
        <dbReference type="Proteomes" id="UP000007115"/>
    </source>
</evidence>
<dbReference type="OMA" id="VLEWSTE"/>